<dbReference type="EMBL" id="SSSN01000015">
    <property type="protein sequence ID" value="THG29132.1"/>
    <property type="molecule type" value="Genomic_DNA"/>
</dbReference>
<dbReference type="Proteomes" id="UP000307380">
    <property type="component" value="Unassembled WGS sequence"/>
</dbReference>
<dbReference type="InterPro" id="IPR000639">
    <property type="entry name" value="Epox_hydrolase-like"/>
</dbReference>
<keyword evidence="3" id="KW-1185">Reference proteome</keyword>
<evidence type="ECO:0000313" key="2">
    <source>
        <dbReference type="EMBL" id="THG29132.1"/>
    </source>
</evidence>
<dbReference type="Gene3D" id="3.40.50.1820">
    <property type="entry name" value="alpha/beta hydrolase"/>
    <property type="match status" value="1"/>
</dbReference>
<dbReference type="PANTHER" id="PTHR43798">
    <property type="entry name" value="MONOACYLGLYCEROL LIPASE"/>
    <property type="match status" value="1"/>
</dbReference>
<dbReference type="InterPro" id="IPR029058">
    <property type="entry name" value="AB_hydrolase_fold"/>
</dbReference>
<dbReference type="AlphaFoldDB" id="A0A4S4FH92"/>
<organism evidence="2 3">
    <name type="scientific">Orlajensenia flava</name>
    <dbReference type="NCBI Taxonomy" id="2565934"/>
    <lineage>
        <taxon>Bacteria</taxon>
        <taxon>Bacillati</taxon>
        <taxon>Actinomycetota</taxon>
        <taxon>Actinomycetes</taxon>
        <taxon>Micrococcales</taxon>
        <taxon>Microbacteriaceae</taxon>
        <taxon>Orlajensenia</taxon>
    </lineage>
</organism>
<dbReference type="GO" id="GO:0046464">
    <property type="term" value="P:acylglycerol catabolic process"/>
    <property type="evidence" value="ECO:0007669"/>
    <property type="project" value="TreeGrafter"/>
</dbReference>
<protein>
    <submittedName>
        <fullName evidence="2">Alpha/beta hydrolase</fullName>
    </submittedName>
</protein>
<dbReference type="GO" id="GO:0016020">
    <property type="term" value="C:membrane"/>
    <property type="evidence" value="ECO:0007669"/>
    <property type="project" value="TreeGrafter"/>
</dbReference>
<dbReference type="PRINTS" id="PR00111">
    <property type="entry name" value="ABHYDROLASE"/>
</dbReference>
<dbReference type="RefSeq" id="WP_136425521.1">
    <property type="nucleotide sequence ID" value="NZ_SSSN01000015.1"/>
</dbReference>
<gene>
    <name evidence="2" type="ORF">E6C70_16090</name>
</gene>
<proteinExistence type="predicted"/>
<dbReference type="InterPro" id="IPR050266">
    <property type="entry name" value="AB_hydrolase_sf"/>
</dbReference>
<keyword evidence="2" id="KW-0378">Hydrolase</keyword>
<accession>A0A4S4FH92</accession>
<dbReference type="PRINTS" id="PR00412">
    <property type="entry name" value="EPOXHYDRLASE"/>
</dbReference>
<dbReference type="OrthoDB" id="2987348at2"/>
<sequence length="302" mass="32832">MYQTARRNQINLEDSVPRTTYPQQHTLTTPNSSVWVGELPGVDPAIVLLHGFPDDSTIYDRLVPFLGERRVLAIDFAGYGLSSRDAFVWADDQRESEIVSVLEQLDVVGATLVGHDASLPVAINIALDHTDRVGKLVLLNGYFNSDGNLKLPDMIRLFGTVELNSLSDAIMGDPQQLQWLLGYSGAQFGIDASDPAGVATNSIIPAFFGSPGEHADSRTAIREWTARLYPGIDDNNGRVAAGDLGKLDIPVIVAFGKGDPFLTPEVAARIGALFTDVQVEGVRESSHWPQWDQPEVVARAIL</sequence>
<evidence type="ECO:0000313" key="3">
    <source>
        <dbReference type="Proteomes" id="UP000307380"/>
    </source>
</evidence>
<dbReference type="GO" id="GO:0047372">
    <property type="term" value="F:monoacylglycerol lipase activity"/>
    <property type="evidence" value="ECO:0007669"/>
    <property type="project" value="TreeGrafter"/>
</dbReference>
<dbReference type="SUPFAM" id="SSF53474">
    <property type="entry name" value="alpha/beta-Hydrolases"/>
    <property type="match status" value="1"/>
</dbReference>
<feature type="domain" description="AB hydrolase-1" evidence="1">
    <location>
        <begin position="46"/>
        <end position="300"/>
    </location>
</feature>
<dbReference type="PANTHER" id="PTHR43798:SF33">
    <property type="entry name" value="HYDROLASE, PUTATIVE (AFU_ORTHOLOGUE AFUA_2G14860)-RELATED"/>
    <property type="match status" value="1"/>
</dbReference>
<reference evidence="2 3" key="1">
    <citation type="submission" date="2019-04" db="EMBL/GenBank/DDBJ databases">
        <authorList>
            <person name="Jiang L."/>
        </authorList>
    </citation>
    <scope>NUCLEOTIDE SEQUENCE [LARGE SCALE GENOMIC DNA]</scope>
    <source>
        <strain evidence="2 3">YIM 131861</strain>
    </source>
</reference>
<comment type="caution">
    <text evidence="2">The sequence shown here is derived from an EMBL/GenBank/DDBJ whole genome shotgun (WGS) entry which is preliminary data.</text>
</comment>
<dbReference type="InterPro" id="IPR000073">
    <property type="entry name" value="AB_hydrolase_1"/>
</dbReference>
<evidence type="ECO:0000259" key="1">
    <source>
        <dbReference type="Pfam" id="PF12697"/>
    </source>
</evidence>
<name>A0A4S4FH92_9MICO</name>
<dbReference type="Pfam" id="PF12697">
    <property type="entry name" value="Abhydrolase_6"/>
    <property type="match status" value="1"/>
</dbReference>